<dbReference type="AlphaFoldDB" id="G3JXC4"/>
<dbReference type="REBASE" id="2129">
    <property type="entry name" value="XcmI"/>
</dbReference>
<reference evidence="1" key="1">
    <citation type="submission" date="2011-05" db="EMBL/GenBank/DDBJ databases">
        <title>XcmI RM system.</title>
        <authorList>
            <person name="Nwankwo D.O."/>
            <person name="Slatko B.E."/>
        </authorList>
    </citation>
    <scope>NUCLEOTIDE SEQUENCE</scope>
    <source>
        <strain evidence="1">NEB 497</strain>
    </source>
</reference>
<proteinExistence type="predicted"/>
<accession>G3JXC4</accession>
<gene>
    <name evidence="1" type="primary">xcmIR</name>
</gene>
<organism evidence="1">
    <name type="scientific">Xanthomonas campestris</name>
    <dbReference type="NCBI Taxonomy" id="339"/>
    <lineage>
        <taxon>Bacteria</taxon>
        <taxon>Pseudomonadati</taxon>
        <taxon>Pseudomonadota</taxon>
        <taxon>Gammaproteobacteria</taxon>
        <taxon>Lysobacterales</taxon>
        <taxon>Lysobacteraceae</taxon>
        <taxon>Xanthomonas</taxon>
    </lineage>
</organism>
<name>G3JXC4_XANCA</name>
<evidence type="ECO:0000313" key="1">
    <source>
        <dbReference type="EMBL" id="AEN19707.1"/>
    </source>
</evidence>
<protein>
    <submittedName>
        <fullName evidence="1">XcmI</fullName>
    </submittedName>
</protein>
<dbReference type="EMBL" id="JN035225">
    <property type="protein sequence ID" value="AEN19707.1"/>
    <property type="molecule type" value="Genomic_DNA"/>
</dbReference>
<sequence>MPVTPPQDLIDFIDDILSDLLTNNPLATSSEAYVQNHIEFELVRRNHNPKYYLRIGINYHGEKVQHIMVDPLTGKLIGWNPAGDALGTGANAKMLLANYTIFDRAPGEHMMTDCKVGGGPLAAGQYVRAEFKVRGWLGKTKNLDGKQFQKDLDLMGADKADLLVWCLSETAHCKFRGEGPAHQAGRRTGCQDFAPILLPTNQIGIAPVTRQVPYRRIETANLPAAQALWINTQNWVVRSRKVTAAPGSLMPGAEHYVTMCWRV</sequence>